<organism evidence="1 2">
    <name type="scientific">Marinomonas algarum</name>
    <dbReference type="NCBI Taxonomy" id="2883105"/>
    <lineage>
        <taxon>Bacteria</taxon>
        <taxon>Pseudomonadati</taxon>
        <taxon>Pseudomonadota</taxon>
        <taxon>Gammaproteobacteria</taxon>
        <taxon>Oceanospirillales</taxon>
        <taxon>Oceanospirillaceae</taxon>
        <taxon>Marinomonas</taxon>
    </lineage>
</organism>
<name>A0A9X1LCV0_9GAMM</name>
<protein>
    <submittedName>
        <fullName evidence="1">Uncharacterized protein</fullName>
    </submittedName>
</protein>
<dbReference type="EMBL" id="JAJATW010000010">
    <property type="protein sequence ID" value="MCB5161832.1"/>
    <property type="molecule type" value="Genomic_DNA"/>
</dbReference>
<keyword evidence="2" id="KW-1185">Reference proteome</keyword>
<comment type="caution">
    <text evidence="1">The sequence shown here is derived from an EMBL/GenBank/DDBJ whole genome shotgun (WGS) entry which is preliminary data.</text>
</comment>
<reference evidence="1" key="1">
    <citation type="submission" date="2021-10" db="EMBL/GenBank/DDBJ databases">
        <title>Marinomonas pontica sp. nov., isolated from the Black Sea.</title>
        <authorList>
            <person name="Zhao L.-H."/>
            <person name="Xue J.-H."/>
        </authorList>
    </citation>
    <scope>NUCLEOTIDE SEQUENCE</scope>
    <source>
        <strain evidence="1">E8</strain>
    </source>
</reference>
<gene>
    <name evidence="1" type="ORF">LG368_07950</name>
</gene>
<dbReference type="Proteomes" id="UP001139095">
    <property type="component" value="Unassembled WGS sequence"/>
</dbReference>
<evidence type="ECO:0000313" key="1">
    <source>
        <dbReference type="EMBL" id="MCB5161832.1"/>
    </source>
</evidence>
<dbReference type="AlphaFoldDB" id="A0A9X1LCV0"/>
<proteinExistence type="predicted"/>
<sequence>MTTLIVIFISLSLMGSALWILPPKKERERMSLRMQARKLGLNVQLTSIDLPDKWDKSKNRQKTVAYALYRLKPLKTFTDVVWLLPYEVWKYHLVTTGWWSNETLNLSAEDQQILEEYGDCLTAIQITSDSVTFYWSERGNEEGLAAFSRLVLSLAEVRLSRL</sequence>
<evidence type="ECO:0000313" key="2">
    <source>
        <dbReference type="Proteomes" id="UP001139095"/>
    </source>
</evidence>
<accession>A0A9X1LCV0</accession>